<dbReference type="EMBL" id="ML977179">
    <property type="protein sequence ID" value="KAF1982905.1"/>
    <property type="molecule type" value="Genomic_DNA"/>
</dbReference>
<feature type="transmembrane region" description="Helical" evidence="1">
    <location>
        <begin position="38"/>
        <end position="60"/>
    </location>
</feature>
<evidence type="ECO:0000313" key="3">
    <source>
        <dbReference type="Proteomes" id="UP000800041"/>
    </source>
</evidence>
<evidence type="ECO:0000313" key="2">
    <source>
        <dbReference type="EMBL" id="KAF1982905.1"/>
    </source>
</evidence>
<organism evidence="2 3">
    <name type="scientific">Aulographum hederae CBS 113979</name>
    <dbReference type="NCBI Taxonomy" id="1176131"/>
    <lineage>
        <taxon>Eukaryota</taxon>
        <taxon>Fungi</taxon>
        <taxon>Dikarya</taxon>
        <taxon>Ascomycota</taxon>
        <taxon>Pezizomycotina</taxon>
        <taxon>Dothideomycetes</taxon>
        <taxon>Pleosporomycetidae</taxon>
        <taxon>Aulographales</taxon>
        <taxon>Aulographaceae</taxon>
    </lineage>
</organism>
<evidence type="ECO:0000256" key="1">
    <source>
        <dbReference type="SAM" id="Phobius"/>
    </source>
</evidence>
<reference evidence="2" key="1">
    <citation type="journal article" date="2020" name="Stud. Mycol.">
        <title>101 Dothideomycetes genomes: a test case for predicting lifestyles and emergence of pathogens.</title>
        <authorList>
            <person name="Haridas S."/>
            <person name="Albert R."/>
            <person name="Binder M."/>
            <person name="Bloem J."/>
            <person name="Labutti K."/>
            <person name="Salamov A."/>
            <person name="Andreopoulos B."/>
            <person name="Baker S."/>
            <person name="Barry K."/>
            <person name="Bills G."/>
            <person name="Bluhm B."/>
            <person name="Cannon C."/>
            <person name="Castanera R."/>
            <person name="Culley D."/>
            <person name="Daum C."/>
            <person name="Ezra D."/>
            <person name="Gonzalez J."/>
            <person name="Henrissat B."/>
            <person name="Kuo A."/>
            <person name="Liang C."/>
            <person name="Lipzen A."/>
            <person name="Lutzoni F."/>
            <person name="Magnuson J."/>
            <person name="Mondo S."/>
            <person name="Nolan M."/>
            <person name="Ohm R."/>
            <person name="Pangilinan J."/>
            <person name="Park H.-J."/>
            <person name="Ramirez L."/>
            <person name="Alfaro M."/>
            <person name="Sun H."/>
            <person name="Tritt A."/>
            <person name="Yoshinaga Y."/>
            <person name="Zwiers L.-H."/>
            <person name="Turgeon B."/>
            <person name="Goodwin S."/>
            <person name="Spatafora J."/>
            <person name="Crous P."/>
            <person name="Grigoriev I."/>
        </authorList>
    </citation>
    <scope>NUCLEOTIDE SEQUENCE</scope>
    <source>
        <strain evidence="2">CBS 113979</strain>
    </source>
</reference>
<dbReference type="Proteomes" id="UP000800041">
    <property type="component" value="Unassembled WGS sequence"/>
</dbReference>
<keyword evidence="1" id="KW-0472">Membrane</keyword>
<feature type="transmembrane region" description="Helical" evidence="1">
    <location>
        <begin position="7"/>
        <end position="26"/>
    </location>
</feature>
<keyword evidence="1" id="KW-0812">Transmembrane</keyword>
<keyword evidence="3" id="KW-1185">Reference proteome</keyword>
<proteinExistence type="predicted"/>
<name>A0A6G1GPP2_9PEZI</name>
<dbReference type="AlphaFoldDB" id="A0A6G1GPP2"/>
<sequence>MDGYSCFLVVRLLASATFWYIVVENYDGPSNLVPTTRLTLVMVITPISAWILGCFSYFLVPPIVWINTKIVWVAC</sequence>
<protein>
    <submittedName>
        <fullName evidence="2">Uncharacterized protein</fullName>
    </submittedName>
</protein>
<accession>A0A6G1GPP2</accession>
<gene>
    <name evidence="2" type="ORF">K402DRAFT_424140</name>
</gene>
<keyword evidence="1" id="KW-1133">Transmembrane helix</keyword>